<dbReference type="GO" id="GO:0070813">
    <property type="term" value="P:hydrogen sulfide metabolic process"/>
    <property type="evidence" value="ECO:0007669"/>
    <property type="project" value="TreeGrafter"/>
</dbReference>
<dbReference type="Pfam" id="PF00753">
    <property type="entry name" value="Lactamase_B"/>
    <property type="match status" value="1"/>
</dbReference>
<dbReference type="EMBL" id="CENE01000009">
    <property type="protein sequence ID" value="CEQ40818.1"/>
    <property type="molecule type" value="Genomic_DNA"/>
</dbReference>
<name>A0A0D6EM74_SPOSA</name>
<accession>A0A0D6EM74</accession>
<dbReference type="InterPro" id="IPR036866">
    <property type="entry name" value="RibonucZ/Hydroxyglut_hydro"/>
</dbReference>
<feature type="region of interest" description="Disordered" evidence="1">
    <location>
        <begin position="57"/>
        <end position="77"/>
    </location>
</feature>
<dbReference type="Proteomes" id="UP000243876">
    <property type="component" value="Unassembled WGS sequence"/>
</dbReference>
<evidence type="ECO:0000259" key="2">
    <source>
        <dbReference type="SMART" id="SM00849"/>
    </source>
</evidence>
<dbReference type="InterPro" id="IPR001279">
    <property type="entry name" value="Metallo-B-lactamas"/>
</dbReference>
<dbReference type="GO" id="GO:0006749">
    <property type="term" value="P:glutathione metabolic process"/>
    <property type="evidence" value="ECO:0007669"/>
    <property type="project" value="TreeGrafter"/>
</dbReference>
<dbReference type="PANTHER" id="PTHR43084">
    <property type="entry name" value="PERSULFIDE DIOXYGENASE ETHE1"/>
    <property type="match status" value="1"/>
</dbReference>
<dbReference type="OrthoDB" id="449487at2759"/>
<dbReference type="Gene3D" id="3.60.15.10">
    <property type="entry name" value="Ribonuclease Z/Hydroxyacylglutathione hydrolase-like"/>
    <property type="match status" value="2"/>
</dbReference>
<evidence type="ECO:0000256" key="1">
    <source>
        <dbReference type="SAM" id="MobiDB-lite"/>
    </source>
</evidence>
<proteinExistence type="predicted"/>
<protein>
    <submittedName>
        <fullName evidence="3">SPOSA6832_02483-mRNA-1:cds</fullName>
    </submittedName>
</protein>
<dbReference type="AlphaFoldDB" id="A0A0D6EM74"/>
<evidence type="ECO:0000313" key="4">
    <source>
        <dbReference type="Proteomes" id="UP000243876"/>
    </source>
</evidence>
<dbReference type="SMART" id="SM00849">
    <property type="entry name" value="Lactamase_B"/>
    <property type="match status" value="1"/>
</dbReference>
<dbReference type="GO" id="GO:0050313">
    <property type="term" value="F:sulfur dioxygenase activity"/>
    <property type="evidence" value="ECO:0007669"/>
    <property type="project" value="TreeGrafter"/>
</dbReference>
<reference evidence="4" key="1">
    <citation type="submission" date="2015-02" db="EMBL/GenBank/DDBJ databases">
        <authorList>
            <person name="Gon?alves P."/>
        </authorList>
    </citation>
    <scope>NUCLEOTIDE SEQUENCE [LARGE SCALE GENOMIC DNA]</scope>
</reference>
<dbReference type="InterPro" id="IPR051682">
    <property type="entry name" value="Mito_Persulfide_Diox"/>
</dbReference>
<dbReference type="PANTHER" id="PTHR43084:SF1">
    <property type="entry name" value="PERSULFIDE DIOXYGENASE ETHE1, MITOCHONDRIAL"/>
    <property type="match status" value="1"/>
</dbReference>
<feature type="domain" description="Metallo-beta-lactamase" evidence="2">
    <location>
        <begin position="88"/>
        <end position="258"/>
    </location>
</feature>
<gene>
    <name evidence="3" type="primary">SPOSA6832_02483</name>
</gene>
<organism evidence="3 4">
    <name type="scientific">Sporidiobolus salmonicolor</name>
    <name type="common">Yeast-like fungus</name>
    <name type="synonym">Sporobolomyces salmonicolor</name>
    <dbReference type="NCBI Taxonomy" id="5005"/>
    <lineage>
        <taxon>Eukaryota</taxon>
        <taxon>Fungi</taxon>
        <taxon>Dikarya</taxon>
        <taxon>Basidiomycota</taxon>
        <taxon>Pucciniomycotina</taxon>
        <taxon>Microbotryomycetes</taxon>
        <taxon>Sporidiobolales</taxon>
        <taxon>Sporidiobolaceae</taxon>
        <taxon>Sporobolomyces</taxon>
    </lineage>
</organism>
<dbReference type="SUPFAM" id="SSF56281">
    <property type="entry name" value="Metallo-hydrolase/oxidoreductase"/>
    <property type="match status" value="1"/>
</dbReference>
<evidence type="ECO:0000313" key="3">
    <source>
        <dbReference type="EMBL" id="CEQ40818.1"/>
    </source>
</evidence>
<keyword evidence="4" id="KW-1185">Reference proteome</keyword>
<sequence length="363" mass="40372">MKRLATIRLGATINLLATRRPTLASSSRAAFSPSVPFLSPRLAPLRRDLATQTVPPAVPFRTHIGPPPTSPSAPRTPTAHTFFHTPTWTWTYVVACPSSLSAVVIDTALDFDPKTNTISTETADSILAFVREKGYRVEHILETHAHADHLTAAQYYKAQLGEGVPVGIGERITQTQEFFAGKYDVPREELDGAFDRLWKDDEEFMLGDCQAKVMHLPGHTPTVGSARADFPFGSPSTLFSSSQRLLSLPSGTRLFSGHHYPTEEEKNVCSATVEEQRVLNRHLREGMEKSEFVRMRRERDEGLKEPGLLHQSLQVRRGYSFFALSLGITLLYTLQVNIRAGHLPMGSDGQPYLRIPIKAPNFL</sequence>